<feature type="domain" description="N-acetyltransferase" evidence="3">
    <location>
        <begin position="1"/>
        <end position="160"/>
    </location>
</feature>
<dbReference type="PANTHER" id="PTHR43877:SF2">
    <property type="entry name" value="AMINOALKYLPHOSPHONATE N-ACETYLTRANSFERASE-RELATED"/>
    <property type="match status" value="1"/>
</dbReference>
<dbReference type="GO" id="GO:0016747">
    <property type="term" value="F:acyltransferase activity, transferring groups other than amino-acyl groups"/>
    <property type="evidence" value="ECO:0007669"/>
    <property type="project" value="InterPro"/>
</dbReference>
<keyword evidence="1 5" id="KW-0808">Transferase</keyword>
<dbReference type="InterPro" id="IPR016181">
    <property type="entry name" value="Acyl_CoA_acyltransferase"/>
</dbReference>
<proteinExistence type="predicted"/>
<reference evidence="4 7" key="2">
    <citation type="submission" date="2020-08" db="EMBL/GenBank/DDBJ databases">
        <title>Sequencing the genomes of 1000 actinobacteria strains.</title>
        <authorList>
            <person name="Klenk H.-P."/>
        </authorList>
    </citation>
    <scope>NUCLEOTIDE SEQUENCE [LARGE SCALE GENOMIC DNA]</scope>
    <source>
        <strain evidence="4 7">DSM 15626</strain>
    </source>
</reference>
<dbReference type="PANTHER" id="PTHR43877">
    <property type="entry name" value="AMINOALKYLPHOSPHONATE N-ACETYLTRANSFERASE-RELATED-RELATED"/>
    <property type="match status" value="1"/>
</dbReference>
<dbReference type="InterPro" id="IPR050832">
    <property type="entry name" value="Bact_Acetyltransf"/>
</dbReference>
<dbReference type="SUPFAM" id="SSF55729">
    <property type="entry name" value="Acyl-CoA N-acyltransferases (Nat)"/>
    <property type="match status" value="1"/>
</dbReference>
<protein>
    <submittedName>
        <fullName evidence="5">GNAT family N-acetyltransferase</fullName>
    </submittedName>
    <submittedName>
        <fullName evidence="4">Putative GNAT superfamily acetyltransferase</fullName>
    </submittedName>
</protein>
<dbReference type="Pfam" id="PF00583">
    <property type="entry name" value="Acetyltransf_1"/>
    <property type="match status" value="1"/>
</dbReference>
<dbReference type="EMBL" id="JACHKF010000001">
    <property type="protein sequence ID" value="MBB6565232.1"/>
    <property type="molecule type" value="Genomic_DNA"/>
</dbReference>
<dbReference type="PROSITE" id="PS51186">
    <property type="entry name" value="GNAT"/>
    <property type="match status" value="1"/>
</dbReference>
<sequence>MRIRPLTPADYAAVLALNETATGLVDPLGLDRLDWLRLIAAHAVVVEQDTRPIGFVLTFTPGSAFDGLEFNWFTTTYADRFLYIDRIVIDAAFRRQGVATAVYRAIERAAHPFDRAVTHHRTHTPDPAAQAFHQSRAYTPLTTHHRPDATEVTLLSKDLV</sequence>
<evidence type="ECO:0000256" key="2">
    <source>
        <dbReference type="ARBA" id="ARBA00023315"/>
    </source>
</evidence>
<dbReference type="CDD" id="cd04301">
    <property type="entry name" value="NAT_SF"/>
    <property type="match status" value="1"/>
</dbReference>
<dbReference type="RefSeq" id="WP_171674008.1">
    <property type="nucleotide sequence ID" value="NZ_BAAAGT010000001.1"/>
</dbReference>
<evidence type="ECO:0000313" key="6">
    <source>
        <dbReference type="Proteomes" id="UP000534306"/>
    </source>
</evidence>
<evidence type="ECO:0000313" key="5">
    <source>
        <dbReference type="EMBL" id="NOL41501.1"/>
    </source>
</evidence>
<dbReference type="AlphaFoldDB" id="A0A7Y4L128"/>
<comment type="caution">
    <text evidence="5">The sequence shown here is derived from an EMBL/GenBank/DDBJ whole genome shotgun (WGS) entry which is preliminary data.</text>
</comment>
<name>A0A7Y4L128_9ACTN</name>
<evidence type="ECO:0000313" key="7">
    <source>
        <dbReference type="Proteomes" id="UP000553957"/>
    </source>
</evidence>
<keyword evidence="6" id="KW-1185">Reference proteome</keyword>
<dbReference type="InterPro" id="IPR000182">
    <property type="entry name" value="GNAT_dom"/>
</dbReference>
<reference evidence="5 6" key="1">
    <citation type="submission" date="2020-05" db="EMBL/GenBank/DDBJ databases">
        <title>Genome sequence of Kribbella sandramycini ATCC 39419.</title>
        <authorList>
            <person name="Maclea K.S."/>
            <person name="Fair J.L."/>
        </authorList>
    </citation>
    <scope>NUCLEOTIDE SEQUENCE [LARGE SCALE GENOMIC DNA]</scope>
    <source>
        <strain evidence="5 6">ATCC 39419</strain>
    </source>
</reference>
<evidence type="ECO:0000313" key="4">
    <source>
        <dbReference type="EMBL" id="MBB6565232.1"/>
    </source>
</evidence>
<keyword evidence="2" id="KW-0012">Acyltransferase</keyword>
<accession>A0A7Y4L128</accession>
<evidence type="ECO:0000256" key="1">
    <source>
        <dbReference type="ARBA" id="ARBA00022679"/>
    </source>
</evidence>
<dbReference type="Proteomes" id="UP000534306">
    <property type="component" value="Unassembled WGS sequence"/>
</dbReference>
<dbReference type="EMBL" id="JABJRC010000003">
    <property type="protein sequence ID" value="NOL41501.1"/>
    <property type="molecule type" value="Genomic_DNA"/>
</dbReference>
<gene>
    <name evidence="4" type="ORF">HNR71_000869</name>
    <name evidence="5" type="ORF">HPO96_14735</name>
</gene>
<organism evidence="5 6">
    <name type="scientific">Kribbella sandramycini</name>
    <dbReference type="NCBI Taxonomy" id="60450"/>
    <lineage>
        <taxon>Bacteria</taxon>
        <taxon>Bacillati</taxon>
        <taxon>Actinomycetota</taxon>
        <taxon>Actinomycetes</taxon>
        <taxon>Propionibacteriales</taxon>
        <taxon>Kribbellaceae</taxon>
        <taxon>Kribbella</taxon>
    </lineage>
</organism>
<dbReference type="Proteomes" id="UP000553957">
    <property type="component" value="Unassembled WGS sequence"/>
</dbReference>
<dbReference type="Gene3D" id="3.40.630.30">
    <property type="match status" value="1"/>
</dbReference>
<evidence type="ECO:0000259" key="3">
    <source>
        <dbReference type="PROSITE" id="PS51186"/>
    </source>
</evidence>